<feature type="non-terminal residue" evidence="2">
    <location>
        <position position="181"/>
    </location>
</feature>
<keyword evidence="1" id="KW-0812">Transmembrane</keyword>
<keyword evidence="3" id="KW-1185">Reference proteome</keyword>
<name>A0AAD6Z602_9AGAR</name>
<feature type="transmembrane region" description="Helical" evidence="1">
    <location>
        <begin position="71"/>
        <end position="92"/>
    </location>
</feature>
<comment type="caution">
    <text evidence="2">The sequence shown here is derived from an EMBL/GenBank/DDBJ whole genome shotgun (WGS) entry which is preliminary data.</text>
</comment>
<gene>
    <name evidence="2" type="ORF">DFH08DRAFT_719951</name>
</gene>
<sequence length="181" mass="20928">QILNIVNAVWDDGLFITFALLPGVITPQSNIYRTDRCLETIRHAKRASVLFIWMKVSMLLLPFVIPDATYAVAFFLPATGPFQCLELSYVLLRFMDKYIRSGDYNRFNLLSLSYKLGASGSFGVLIFDNKLRKAYKQARTHARLSRNSFRRNYEHAISTWPANCIELKQPNIVRELMRSVR</sequence>
<protein>
    <submittedName>
        <fullName evidence="2">Uncharacterized protein</fullName>
    </submittedName>
</protein>
<keyword evidence="1" id="KW-0472">Membrane</keyword>
<evidence type="ECO:0000313" key="2">
    <source>
        <dbReference type="EMBL" id="KAJ7307872.1"/>
    </source>
</evidence>
<keyword evidence="1" id="KW-1133">Transmembrane helix</keyword>
<dbReference type="Proteomes" id="UP001218218">
    <property type="component" value="Unassembled WGS sequence"/>
</dbReference>
<evidence type="ECO:0000313" key="3">
    <source>
        <dbReference type="Proteomes" id="UP001218218"/>
    </source>
</evidence>
<organism evidence="2 3">
    <name type="scientific">Mycena albidolilacea</name>
    <dbReference type="NCBI Taxonomy" id="1033008"/>
    <lineage>
        <taxon>Eukaryota</taxon>
        <taxon>Fungi</taxon>
        <taxon>Dikarya</taxon>
        <taxon>Basidiomycota</taxon>
        <taxon>Agaricomycotina</taxon>
        <taxon>Agaricomycetes</taxon>
        <taxon>Agaricomycetidae</taxon>
        <taxon>Agaricales</taxon>
        <taxon>Marasmiineae</taxon>
        <taxon>Mycenaceae</taxon>
        <taxon>Mycena</taxon>
    </lineage>
</organism>
<accession>A0AAD6Z602</accession>
<reference evidence="2" key="1">
    <citation type="submission" date="2023-03" db="EMBL/GenBank/DDBJ databases">
        <title>Massive genome expansion in bonnet fungi (Mycena s.s.) driven by repeated elements and novel gene families across ecological guilds.</title>
        <authorList>
            <consortium name="Lawrence Berkeley National Laboratory"/>
            <person name="Harder C.B."/>
            <person name="Miyauchi S."/>
            <person name="Viragh M."/>
            <person name="Kuo A."/>
            <person name="Thoen E."/>
            <person name="Andreopoulos B."/>
            <person name="Lu D."/>
            <person name="Skrede I."/>
            <person name="Drula E."/>
            <person name="Henrissat B."/>
            <person name="Morin E."/>
            <person name="Kohler A."/>
            <person name="Barry K."/>
            <person name="LaButti K."/>
            <person name="Morin E."/>
            <person name="Salamov A."/>
            <person name="Lipzen A."/>
            <person name="Mereny Z."/>
            <person name="Hegedus B."/>
            <person name="Baldrian P."/>
            <person name="Stursova M."/>
            <person name="Weitz H."/>
            <person name="Taylor A."/>
            <person name="Grigoriev I.V."/>
            <person name="Nagy L.G."/>
            <person name="Martin F."/>
            <person name="Kauserud H."/>
        </authorList>
    </citation>
    <scope>NUCLEOTIDE SEQUENCE</scope>
    <source>
        <strain evidence="2">CBHHK002</strain>
    </source>
</reference>
<evidence type="ECO:0000256" key="1">
    <source>
        <dbReference type="SAM" id="Phobius"/>
    </source>
</evidence>
<dbReference type="AlphaFoldDB" id="A0AAD6Z602"/>
<feature type="transmembrane region" description="Helical" evidence="1">
    <location>
        <begin position="47"/>
        <end position="65"/>
    </location>
</feature>
<proteinExistence type="predicted"/>
<dbReference type="EMBL" id="JARIHO010000086">
    <property type="protein sequence ID" value="KAJ7307872.1"/>
    <property type="molecule type" value="Genomic_DNA"/>
</dbReference>